<dbReference type="Proteomes" id="UP000005239">
    <property type="component" value="Unassembled WGS sequence"/>
</dbReference>
<sequence>DEPLASASSPPHASPSRLPRHNVHCPVSWCDAVDKHDVRFVQQAVCSGCLRVATNTEECKKPLTLERRR</sequence>
<reference evidence="3" key="1">
    <citation type="journal article" date="2008" name="Nat. Genet.">
        <title>The Pristionchus pacificus genome provides a unique perspective on nematode lifestyle and parasitism.</title>
        <authorList>
            <person name="Dieterich C."/>
            <person name="Clifton S.W."/>
            <person name="Schuster L.N."/>
            <person name="Chinwalla A."/>
            <person name="Delehaunty K."/>
            <person name="Dinkelacker I."/>
            <person name="Fulton L."/>
            <person name="Fulton R."/>
            <person name="Godfrey J."/>
            <person name="Minx P."/>
            <person name="Mitreva M."/>
            <person name="Roeseler W."/>
            <person name="Tian H."/>
            <person name="Witte H."/>
            <person name="Yang S.P."/>
            <person name="Wilson R.K."/>
            <person name="Sommer R.J."/>
        </authorList>
    </citation>
    <scope>NUCLEOTIDE SEQUENCE [LARGE SCALE GENOMIC DNA]</scope>
    <source>
        <strain evidence="3">PS312</strain>
    </source>
</reference>
<evidence type="ECO:0000313" key="3">
    <source>
        <dbReference type="Proteomes" id="UP000005239"/>
    </source>
</evidence>
<accession>A0A8R1Y5N5</accession>
<accession>A0A2A6BQL1</accession>
<protein>
    <submittedName>
        <fullName evidence="2">Uncharacterized protein</fullName>
    </submittedName>
</protein>
<evidence type="ECO:0000256" key="1">
    <source>
        <dbReference type="SAM" id="MobiDB-lite"/>
    </source>
</evidence>
<evidence type="ECO:0000313" key="2">
    <source>
        <dbReference type="EnsemblMetazoa" id="PPA02343.1"/>
    </source>
</evidence>
<reference evidence="2" key="2">
    <citation type="submission" date="2022-06" db="UniProtKB">
        <authorList>
            <consortium name="EnsemblMetazoa"/>
        </authorList>
    </citation>
    <scope>IDENTIFICATION</scope>
    <source>
        <strain evidence="2">PS312</strain>
    </source>
</reference>
<organism evidence="2 3">
    <name type="scientific">Pristionchus pacificus</name>
    <name type="common">Parasitic nematode worm</name>
    <dbReference type="NCBI Taxonomy" id="54126"/>
    <lineage>
        <taxon>Eukaryota</taxon>
        <taxon>Metazoa</taxon>
        <taxon>Ecdysozoa</taxon>
        <taxon>Nematoda</taxon>
        <taxon>Chromadorea</taxon>
        <taxon>Rhabditida</taxon>
        <taxon>Rhabditina</taxon>
        <taxon>Diplogasteromorpha</taxon>
        <taxon>Diplogasteroidea</taxon>
        <taxon>Neodiplogasteridae</taxon>
        <taxon>Pristionchus</taxon>
    </lineage>
</organism>
<keyword evidence="3" id="KW-1185">Reference proteome</keyword>
<dbReference type="EnsemblMetazoa" id="PPA02343.1">
    <property type="protein sequence ID" value="PPA02343.1"/>
    <property type="gene ID" value="WBGene00091897"/>
</dbReference>
<gene>
    <name evidence="2" type="primary">WBGene00091897</name>
</gene>
<proteinExistence type="predicted"/>
<name>A0A2A6BQL1_PRIPA</name>
<feature type="compositionally biased region" description="Low complexity" evidence="1">
    <location>
        <begin position="1"/>
        <end position="17"/>
    </location>
</feature>
<feature type="region of interest" description="Disordered" evidence="1">
    <location>
        <begin position="1"/>
        <end position="22"/>
    </location>
</feature>
<dbReference type="AlphaFoldDB" id="A0A2A6BQL1"/>